<name>A0A172UJ73_9MYCO</name>
<dbReference type="OrthoDB" id="4753759at2"/>
<evidence type="ECO:0000313" key="3">
    <source>
        <dbReference type="EMBL" id="ANE79105.1"/>
    </source>
</evidence>
<feature type="signal peptide" evidence="2">
    <location>
        <begin position="1"/>
        <end position="29"/>
    </location>
</feature>
<dbReference type="Proteomes" id="UP000077143">
    <property type="component" value="Chromosome"/>
</dbReference>
<dbReference type="EMBL" id="CP015596">
    <property type="protein sequence ID" value="ANE79105.1"/>
    <property type="molecule type" value="Genomic_DNA"/>
</dbReference>
<evidence type="ECO:0000256" key="2">
    <source>
        <dbReference type="SAM" id="SignalP"/>
    </source>
</evidence>
<evidence type="ECO:0000256" key="1">
    <source>
        <dbReference type="SAM" id="MobiDB-lite"/>
    </source>
</evidence>
<keyword evidence="2" id="KW-0732">Signal</keyword>
<dbReference type="KEGG" id="madi:A7U43_07015"/>
<feature type="compositionally biased region" description="Pro residues" evidence="1">
    <location>
        <begin position="40"/>
        <end position="50"/>
    </location>
</feature>
<dbReference type="RefSeq" id="WP_067992746.1">
    <property type="nucleotide sequence ID" value="NZ_CP015596.1"/>
</dbReference>
<protein>
    <submittedName>
        <fullName evidence="3">Uncharacterized protein</fullName>
    </submittedName>
</protein>
<proteinExistence type="predicted"/>
<feature type="chain" id="PRO_5008002116" evidence="2">
    <location>
        <begin position="30"/>
        <end position="125"/>
    </location>
</feature>
<organism evidence="3 4">
    <name type="scientific">Mycobacterium adipatum</name>
    <dbReference type="NCBI Taxonomy" id="1682113"/>
    <lineage>
        <taxon>Bacteria</taxon>
        <taxon>Bacillati</taxon>
        <taxon>Actinomycetota</taxon>
        <taxon>Actinomycetes</taxon>
        <taxon>Mycobacteriales</taxon>
        <taxon>Mycobacteriaceae</taxon>
        <taxon>Mycobacterium</taxon>
    </lineage>
</organism>
<reference evidence="3 4" key="1">
    <citation type="submission" date="2016-05" db="EMBL/GenBank/DDBJ databases">
        <title>Complete genome sequence of a phthalic acid esters degrading Mycobacterium sp. YC-RL4.</title>
        <authorList>
            <person name="Ren L."/>
            <person name="Fan S."/>
            <person name="Ruth N."/>
            <person name="Jia Y."/>
            <person name="Wang J."/>
            <person name="Qiao C."/>
        </authorList>
    </citation>
    <scope>NUCLEOTIDE SEQUENCE [LARGE SCALE GENOMIC DNA]</scope>
    <source>
        <strain evidence="3 4">YC-RL4</strain>
    </source>
</reference>
<evidence type="ECO:0000313" key="4">
    <source>
        <dbReference type="Proteomes" id="UP000077143"/>
    </source>
</evidence>
<accession>A0A172UJ73</accession>
<gene>
    <name evidence="3" type="ORF">A7U43_07015</name>
</gene>
<sequence length="125" mass="12792">MKIKTVAASLATAVTLGAGAFASAGAVSADPQRDDIWLPGDPPGQNPFGPPGQVKKAPTPLYNVPPGHWGDPVQAGLPPFWLPPLDLVPAGYPLPGGPLPVVWNPGNSTFGVWLGDGVFIAIPMP</sequence>
<feature type="region of interest" description="Disordered" evidence="1">
    <location>
        <begin position="31"/>
        <end position="67"/>
    </location>
</feature>
<dbReference type="AlphaFoldDB" id="A0A172UJ73"/>
<keyword evidence="4" id="KW-1185">Reference proteome</keyword>